<name>R1CYN9_9FIRM</name>
<feature type="transmembrane region" description="Helical" evidence="1">
    <location>
        <begin position="12"/>
        <end position="33"/>
    </location>
</feature>
<dbReference type="PATRIC" id="fig|1304284.3.peg.234"/>
<dbReference type="RefSeq" id="WP_006307022.1">
    <property type="nucleotide sequence ID" value="NZ_ARZA01000039.1"/>
</dbReference>
<keyword evidence="1" id="KW-1133">Transmembrane helix</keyword>
<proteinExistence type="predicted"/>
<evidence type="ECO:0000259" key="2">
    <source>
        <dbReference type="PROSITE" id="PS51272"/>
    </source>
</evidence>
<feature type="domain" description="SLH" evidence="2">
    <location>
        <begin position="208"/>
        <end position="271"/>
    </location>
</feature>
<dbReference type="PANTHER" id="PTHR43308:SF5">
    <property type="entry name" value="S-LAYER PROTEIN _ PEPTIDOGLYCAN ENDO-BETA-N-ACETYLGLUCOSAMINIDASE"/>
    <property type="match status" value="1"/>
</dbReference>
<evidence type="ECO:0000313" key="4">
    <source>
        <dbReference type="Proteomes" id="UP000013378"/>
    </source>
</evidence>
<dbReference type="PROSITE" id="PS51272">
    <property type="entry name" value="SLH"/>
    <property type="match status" value="3"/>
</dbReference>
<dbReference type="InterPro" id="IPR051465">
    <property type="entry name" value="Cell_Envelope_Struct_Comp"/>
</dbReference>
<keyword evidence="1" id="KW-0812">Transmembrane</keyword>
<dbReference type="EMBL" id="ARZA01000039">
    <property type="protein sequence ID" value="EOD01699.1"/>
    <property type="molecule type" value="Genomic_DNA"/>
</dbReference>
<dbReference type="eggNOG" id="COG2041">
    <property type="taxonomic scope" value="Bacteria"/>
</dbReference>
<comment type="caution">
    <text evidence="3">The sequence shown here is derived from an EMBL/GenBank/DDBJ whole genome shotgun (WGS) entry which is preliminary data.</text>
</comment>
<gene>
    <name evidence="3" type="ORF">L21TH_0240</name>
</gene>
<dbReference type="Proteomes" id="UP000013378">
    <property type="component" value="Unassembled WGS sequence"/>
</dbReference>
<dbReference type="OrthoDB" id="174569at2"/>
<evidence type="ECO:0000256" key="1">
    <source>
        <dbReference type="SAM" id="Phobius"/>
    </source>
</evidence>
<reference evidence="3 4" key="1">
    <citation type="journal article" date="2015" name="Geomicrobiol. J.">
        <title>Caldisalinibacter kiritimatiensis gen. nov., sp. nov., a moderately thermohalophilic thiosulfate-reducing bacterium from a hypersaline microbial mat.</title>
        <authorList>
            <person name="Ben Hania W."/>
            <person name="Joseph M."/>
            <person name="Fiebig A."/>
            <person name="Bunk B."/>
            <person name="Klenk H.-P."/>
            <person name="Fardeau M.-L."/>
            <person name="Spring S."/>
        </authorList>
    </citation>
    <scope>NUCLEOTIDE SEQUENCE [LARGE SCALE GENOMIC DNA]</scope>
    <source>
        <strain evidence="3 4">L21-TH-D2</strain>
    </source>
</reference>
<feature type="domain" description="SLH" evidence="2">
    <location>
        <begin position="330"/>
        <end position="391"/>
    </location>
</feature>
<dbReference type="AlphaFoldDB" id="R1CYN9"/>
<dbReference type="STRING" id="1304284.L21TH_0240"/>
<feature type="domain" description="SLH" evidence="2">
    <location>
        <begin position="272"/>
        <end position="329"/>
    </location>
</feature>
<keyword evidence="1" id="KW-0472">Membrane</keyword>
<sequence>MEKGCKNKIISAIITFTMFISFLSTTGVDLAYANDEPDVILYIHGEKSNGGPIFHSKGDMAGNELWAPGVTKSGVLRLYNNYSQRIKVNNLSLRMTLEKLRDGEYVSVTDRQLYELFAKNMKLTIKKGRTLIFTNTIYNKSFLEMLYQKDHEQYKGYDLPIFDRFNIDKGDYIDLEYTVYMDENAGNELQGLKATVDFMINAHENPIYKKTETKDSDDHWAHDCIETLIQKGIIKGYPDGTIRPENYITRAEAAVLIGRALGLEEKDSTFTGYFDSIPNWARGYIISTTQEDIFTGYPGKLFKADNHITREEMMAILMRGFNKTSEGELKLEFDDKDDIGTWALEYIKAGVKNEIIEGYPDGTIKPNNEVTRAEAFTMICKLLGYHEKHIN</sequence>
<keyword evidence="4" id="KW-1185">Reference proteome</keyword>
<organism evidence="3 4">
    <name type="scientific">Caldisalinibacter kiritimatiensis</name>
    <dbReference type="NCBI Taxonomy" id="1304284"/>
    <lineage>
        <taxon>Bacteria</taxon>
        <taxon>Bacillati</taxon>
        <taxon>Bacillota</taxon>
        <taxon>Tissierellia</taxon>
        <taxon>Tissierellales</taxon>
        <taxon>Thermohalobacteraceae</taxon>
        <taxon>Caldisalinibacter</taxon>
    </lineage>
</organism>
<dbReference type="Pfam" id="PF00395">
    <property type="entry name" value="SLH"/>
    <property type="match status" value="3"/>
</dbReference>
<protein>
    <recommendedName>
        <fullName evidence="2">SLH domain-containing protein</fullName>
    </recommendedName>
</protein>
<dbReference type="PANTHER" id="PTHR43308">
    <property type="entry name" value="OUTER MEMBRANE PROTEIN ALPHA-RELATED"/>
    <property type="match status" value="1"/>
</dbReference>
<dbReference type="InterPro" id="IPR001119">
    <property type="entry name" value="SLH_dom"/>
</dbReference>
<accession>R1CYN9</accession>
<evidence type="ECO:0000313" key="3">
    <source>
        <dbReference type="EMBL" id="EOD01699.1"/>
    </source>
</evidence>